<dbReference type="Gene3D" id="1.50.10.10">
    <property type="match status" value="1"/>
</dbReference>
<keyword evidence="1 3" id="KW-0378">Hydrolase</keyword>
<dbReference type="GO" id="GO:0004555">
    <property type="term" value="F:alpha,alpha-trehalase activity"/>
    <property type="evidence" value="ECO:0007669"/>
    <property type="project" value="UniProtKB-EC"/>
</dbReference>
<proteinExistence type="predicted"/>
<dbReference type="Pfam" id="PF01204">
    <property type="entry name" value="Trehalase"/>
    <property type="match status" value="1"/>
</dbReference>
<accession>A0A7X5Y0F7</accession>
<protein>
    <submittedName>
        <fullName evidence="3">Alpha,alpha-trehalase</fullName>
        <ecNumber evidence="3">3.2.1.28</ecNumber>
    </submittedName>
</protein>
<dbReference type="RefSeq" id="WP_125977317.1">
    <property type="nucleotide sequence ID" value="NZ_BAAADY010000023.1"/>
</dbReference>
<keyword evidence="4" id="KW-1185">Reference proteome</keyword>
<dbReference type="EC" id="3.2.1.28" evidence="3"/>
<dbReference type="SUPFAM" id="SSF48208">
    <property type="entry name" value="Six-hairpin glycosidases"/>
    <property type="match status" value="1"/>
</dbReference>
<dbReference type="NCBIfam" id="NF009774">
    <property type="entry name" value="PRK13271.1"/>
    <property type="match status" value="1"/>
</dbReference>
<dbReference type="Proteomes" id="UP000531251">
    <property type="component" value="Unassembled WGS sequence"/>
</dbReference>
<evidence type="ECO:0000313" key="4">
    <source>
        <dbReference type="Proteomes" id="UP000531251"/>
    </source>
</evidence>
<dbReference type="PANTHER" id="PTHR23403:SF1">
    <property type="entry name" value="TREHALASE"/>
    <property type="match status" value="1"/>
</dbReference>
<dbReference type="PROSITE" id="PS00927">
    <property type="entry name" value="TREHALASE_1"/>
    <property type="match status" value="1"/>
</dbReference>
<reference evidence="3 4" key="1">
    <citation type="submission" date="2020-03" db="EMBL/GenBank/DDBJ databases">
        <title>Genomic Encyclopedia of Type Strains, Phase IV (KMG-IV): sequencing the most valuable type-strain genomes for metagenomic binning, comparative biology and taxonomic classification.</title>
        <authorList>
            <person name="Goeker M."/>
        </authorList>
    </citation>
    <scope>NUCLEOTIDE SEQUENCE [LARGE SCALE GENOMIC DNA]</scope>
    <source>
        <strain evidence="3 4">DSM 7225</strain>
    </source>
</reference>
<dbReference type="PRINTS" id="PR00744">
    <property type="entry name" value="GLHYDRLASE37"/>
</dbReference>
<organism evidence="3 4">
    <name type="scientific">Sphingomonas trueperi</name>
    <dbReference type="NCBI Taxonomy" id="53317"/>
    <lineage>
        <taxon>Bacteria</taxon>
        <taxon>Pseudomonadati</taxon>
        <taxon>Pseudomonadota</taxon>
        <taxon>Alphaproteobacteria</taxon>
        <taxon>Sphingomonadales</taxon>
        <taxon>Sphingomonadaceae</taxon>
        <taxon>Sphingomonas</taxon>
    </lineage>
</organism>
<dbReference type="PROSITE" id="PS00928">
    <property type="entry name" value="TREHALASE_2"/>
    <property type="match status" value="1"/>
</dbReference>
<dbReference type="InterPro" id="IPR008928">
    <property type="entry name" value="6-hairpin_glycosidase_sf"/>
</dbReference>
<evidence type="ECO:0000256" key="2">
    <source>
        <dbReference type="ARBA" id="ARBA00023295"/>
    </source>
</evidence>
<evidence type="ECO:0000256" key="1">
    <source>
        <dbReference type="ARBA" id="ARBA00022801"/>
    </source>
</evidence>
<gene>
    <name evidence="3" type="ORF">GGR89_002714</name>
</gene>
<keyword evidence="2 3" id="KW-0326">Glycosidase</keyword>
<dbReference type="AlphaFoldDB" id="A0A7X5Y0F7"/>
<dbReference type="InterPro" id="IPR012341">
    <property type="entry name" value="6hp_glycosidase-like_sf"/>
</dbReference>
<comment type="caution">
    <text evidence="3">The sequence shown here is derived from an EMBL/GenBank/DDBJ whole genome shotgun (WGS) entry which is preliminary data.</text>
</comment>
<dbReference type="EMBL" id="JAATJB010000008">
    <property type="protein sequence ID" value="NJB98382.1"/>
    <property type="molecule type" value="Genomic_DNA"/>
</dbReference>
<evidence type="ECO:0000313" key="3">
    <source>
        <dbReference type="EMBL" id="NJB98382.1"/>
    </source>
</evidence>
<dbReference type="PANTHER" id="PTHR23403">
    <property type="entry name" value="TREHALASE"/>
    <property type="match status" value="1"/>
</dbReference>
<dbReference type="NCBIfam" id="NF009773">
    <property type="entry name" value="PRK13270.1"/>
    <property type="match status" value="1"/>
</dbReference>
<dbReference type="GO" id="GO:0005993">
    <property type="term" value="P:trehalose catabolic process"/>
    <property type="evidence" value="ECO:0007669"/>
    <property type="project" value="TreeGrafter"/>
</dbReference>
<name>A0A7X5Y0F7_9SPHN</name>
<dbReference type="InterPro" id="IPR001661">
    <property type="entry name" value="Glyco_hydro_37"/>
</dbReference>
<dbReference type="InterPro" id="IPR018232">
    <property type="entry name" value="Glyco_hydro_37_CS"/>
</dbReference>
<sequence length="523" mass="57386">MIRRLLSLAALLCVAATDPEPQSPAQLFGPLFDAVQMAQVFPDGKTFVDAVPKEDPAAILAAYRKAKPKTREALKAFVEAHFTLPAPGNGAPVPQEKLGLRAHVQALWPVLSRPALTPEPGNSALSLPAPYVVPGGRFREIYYWDSYFTMLGLKVDGQQAMVEHMLDDFVSLIQRYGHIPNGTRSYYLSRSQPPFFALMLDLSDARDPAVLRTRLAALRSEYGYWMRGAGCITAAQAACEHVVRMADGSLLNRYWDAREAPRDESYREDVNTGKVAAGRPLTAVYRDLRAGAESGWDYSSRWLADGKTLATVHTTDIVPVDLNSLLWAMERGIAQRCATLADADCAADFTRRAAQRRKAIDTYLWLGAEQRYADYDWRQQRTTPVLSAATLFPLFVGAASAEQASAVATAVRAKLVAPGGLRTTGNRTGQQWDTPNGWAPLQWVAIDGLAGYGQRDLAKDIAARWLATVDRAYRATGKMLEKYDVEEQVPGGGGEYPLQDGFGWTNGVTSALLERYPDLAAGR</sequence>